<dbReference type="SUPFAM" id="SSF50341">
    <property type="entry name" value="CheW-like"/>
    <property type="match status" value="1"/>
</dbReference>
<dbReference type="SMART" id="SM00260">
    <property type="entry name" value="CheW"/>
    <property type="match status" value="1"/>
</dbReference>
<feature type="domain" description="Response regulatory" evidence="2">
    <location>
        <begin position="178"/>
        <end position="302"/>
    </location>
</feature>
<dbReference type="AlphaFoldDB" id="A0A1I4QN10"/>
<dbReference type="RefSeq" id="WP_090484148.1">
    <property type="nucleotide sequence ID" value="NZ_FOUO01000005.1"/>
</dbReference>
<dbReference type="Gene3D" id="3.40.50.2300">
    <property type="match status" value="1"/>
</dbReference>
<dbReference type="InterPro" id="IPR002545">
    <property type="entry name" value="CheW-lke_dom"/>
</dbReference>
<evidence type="ECO:0000313" key="5">
    <source>
        <dbReference type="Proteomes" id="UP000199556"/>
    </source>
</evidence>
<dbReference type="SUPFAM" id="SSF52172">
    <property type="entry name" value="CheY-like"/>
    <property type="match status" value="1"/>
</dbReference>
<dbReference type="InterPro" id="IPR001789">
    <property type="entry name" value="Sig_transdc_resp-reg_receiver"/>
</dbReference>
<evidence type="ECO:0000259" key="3">
    <source>
        <dbReference type="PROSITE" id="PS50851"/>
    </source>
</evidence>
<evidence type="ECO:0000259" key="2">
    <source>
        <dbReference type="PROSITE" id="PS50110"/>
    </source>
</evidence>
<dbReference type="PANTHER" id="PTHR47233">
    <property type="entry name" value="CHEMOTAXIS PROTEIN CHEV"/>
    <property type="match status" value="1"/>
</dbReference>
<dbReference type="InterPro" id="IPR036061">
    <property type="entry name" value="CheW-like_dom_sf"/>
</dbReference>
<organism evidence="4 5">
    <name type="scientific">Ectothiorhodospira mobilis</name>
    <dbReference type="NCBI Taxonomy" id="195064"/>
    <lineage>
        <taxon>Bacteria</taxon>
        <taxon>Pseudomonadati</taxon>
        <taxon>Pseudomonadota</taxon>
        <taxon>Gammaproteobacteria</taxon>
        <taxon>Chromatiales</taxon>
        <taxon>Ectothiorhodospiraceae</taxon>
        <taxon>Ectothiorhodospira</taxon>
    </lineage>
</organism>
<protein>
    <submittedName>
        <fullName evidence="4">Two-component system, chemotaxis family, response regulator CheV</fullName>
    </submittedName>
</protein>
<dbReference type="STRING" id="195064.SAMN05421721_1056"/>
<gene>
    <name evidence="4" type="ORF">SAMN05421721_1056</name>
</gene>
<dbReference type="Gene3D" id="2.30.30.40">
    <property type="entry name" value="SH3 Domains"/>
    <property type="match status" value="1"/>
</dbReference>
<dbReference type="Pfam" id="PF01584">
    <property type="entry name" value="CheW"/>
    <property type="match status" value="1"/>
</dbReference>
<feature type="modified residue" description="4-aspartylphosphate" evidence="1">
    <location>
        <position position="235"/>
    </location>
</feature>
<dbReference type="SMART" id="SM00448">
    <property type="entry name" value="REC"/>
    <property type="match status" value="1"/>
</dbReference>
<evidence type="ECO:0000313" key="4">
    <source>
        <dbReference type="EMBL" id="SFM41441.1"/>
    </source>
</evidence>
<reference evidence="4 5" key="1">
    <citation type="submission" date="2016-10" db="EMBL/GenBank/DDBJ databases">
        <authorList>
            <person name="de Groot N.N."/>
        </authorList>
    </citation>
    <scope>NUCLEOTIDE SEQUENCE [LARGE SCALE GENOMIC DNA]</scope>
    <source>
        <strain evidence="4 5">DSM 4180</strain>
    </source>
</reference>
<feature type="domain" description="CheW-like" evidence="3">
    <location>
        <begin position="19"/>
        <end position="157"/>
    </location>
</feature>
<accession>A0A1I4QN10</accession>
<name>A0A1I4QN10_ECTMO</name>
<dbReference type="GO" id="GO:0000160">
    <property type="term" value="P:phosphorelay signal transduction system"/>
    <property type="evidence" value="ECO:0007669"/>
    <property type="project" value="InterPro"/>
</dbReference>
<dbReference type="PROSITE" id="PS50110">
    <property type="entry name" value="RESPONSE_REGULATORY"/>
    <property type="match status" value="1"/>
</dbReference>
<keyword evidence="1" id="KW-0597">Phosphoprotein</keyword>
<dbReference type="InterPro" id="IPR024181">
    <property type="entry name" value="Chemotax_regulator_CheV"/>
</dbReference>
<dbReference type="PANTHER" id="PTHR47233:SF3">
    <property type="entry name" value="CHEMOTAXIS PROTEIN CHEV"/>
    <property type="match status" value="1"/>
</dbReference>
<dbReference type="InterPro" id="IPR011006">
    <property type="entry name" value="CheY-like_superfamily"/>
</dbReference>
<dbReference type="OrthoDB" id="9806105at2"/>
<keyword evidence="5" id="KW-1185">Reference proteome</keyword>
<dbReference type="Gene3D" id="2.40.50.180">
    <property type="entry name" value="CheA-289, Domain 4"/>
    <property type="match status" value="1"/>
</dbReference>
<dbReference type="Pfam" id="PF00072">
    <property type="entry name" value="Response_reg"/>
    <property type="match status" value="1"/>
</dbReference>
<dbReference type="GO" id="GO:0006935">
    <property type="term" value="P:chemotaxis"/>
    <property type="evidence" value="ECO:0007669"/>
    <property type="project" value="InterPro"/>
</dbReference>
<dbReference type="Proteomes" id="UP000199556">
    <property type="component" value="Unassembled WGS sequence"/>
</dbReference>
<dbReference type="EMBL" id="FOUO01000005">
    <property type="protein sequence ID" value="SFM41441.1"/>
    <property type="molecule type" value="Genomic_DNA"/>
</dbReference>
<sequence length="308" mass="33908">MSDLLEDVNRRTQMVGQNRLELLLFSLGTRQMFAINVFKVREVITCPPLNRMPRAHPIVRGVATLRGQTVSVVDLARAIGMNAPEPDKGFIILTEFNRSVQGLLVAGVDRIINLNWDQIRPPPRGTHKDSFLTAVTQVDDRLVEIIDVEKVLEMVTGPSKDVDASLAARAGEGGRVPRALVADDSAVARKQVVRALEQIGVESVVVHDGRQALEALREMARQGPIHEQLGMVISDIEMPEMDGYTLSSEIRRIPELSGVYILLHSSLSGTFNESMVKRAGANRFLPKFSPDELAEAVLECLRSGETDA</sequence>
<evidence type="ECO:0000256" key="1">
    <source>
        <dbReference type="PROSITE-ProRule" id="PRU00169"/>
    </source>
</evidence>
<dbReference type="PROSITE" id="PS50851">
    <property type="entry name" value="CHEW"/>
    <property type="match status" value="1"/>
</dbReference>
<proteinExistence type="predicted"/>
<dbReference type="PIRSF" id="PIRSF002867">
    <property type="entry name" value="CheV"/>
    <property type="match status" value="1"/>
</dbReference>